<keyword evidence="3" id="KW-0547">Nucleotide-binding</keyword>
<name>A0A3A8APG0_9HYPH</name>
<feature type="domain" description="THIF-type NAD/FAD binding fold" evidence="13">
    <location>
        <begin position="15"/>
        <end position="249"/>
    </location>
</feature>
<evidence type="ECO:0000256" key="5">
    <source>
        <dbReference type="ARBA" id="ARBA00052218"/>
    </source>
</evidence>
<evidence type="ECO:0000256" key="7">
    <source>
        <dbReference type="ARBA" id="ARBA00063809"/>
    </source>
</evidence>
<evidence type="ECO:0000256" key="2">
    <source>
        <dbReference type="ARBA" id="ARBA00022679"/>
    </source>
</evidence>
<dbReference type="GO" id="GO:0008146">
    <property type="term" value="F:sulfotransferase activity"/>
    <property type="evidence" value="ECO:0007669"/>
    <property type="project" value="TreeGrafter"/>
</dbReference>
<dbReference type="SUPFAM" id="SSF69572">
    <property type="entry name" value="Activating enzymes of the ubiquitin-like proteins"/>
    <property type="match status" value="1"/>
</dbReference>
<evidence type="ECO:0000259" key="13">
    <source>
        <dbReference type="Pfam" id="PF00899"/>
    </source>
</evidence>
<dbReference type="PANTHER" id="PTHR10953">
    <property type="entry name" value="UBIQUITIN-ACTIVATING ENZYME E1"/>
    <property type="match status" value="1"/>
</dbReference>
<evidence type="ECO:0000256" key="12">
    <source>
        <dbReference type="ARBA" id="ARBA00078531"/>
    </source>
</evidence>
<dbReference type="OrthoDB" id="9804286at2"/>
<dbReference type="GO" id="GO:0008641">
    <property type="term" value="F:ubiquitin-like modifier activating enzyme activity"/>
    <property type="evidence" value="ECO:0007669"/>
    <property type="project" value="InterPro"/>
</dbReference>
<dbReference type="GO" id="GO:0005524">
    <property type="term" value="F:ATP binding"/>
    <property type="evidence" value="ECO:0007669"/>
    <property type="project" value="UniProtKB-KW"/>
</dbReference>
<organism evidence="14 15">
    <name type="scientific">Oceaniradius stylonematis</name>
    <dbReference type="NCBI Taxonomy" id="2184161"/>
    <lineage>
        <taxon>Bacteria</taxon>
        <taxon>Pseudomonadati</taxon>
        <taxon>Pseudomonadota</taxon>
        <taxon>Alphaproteobacteria</taxon>
        <taxon>Hyphomicrobiales</taxon>
        <taxon>Ahrensiaceae</taxon>
        <taxon>Oceaniradius</taxon>
    </lineage>
</organism>
<dbReference type="InterPro" id="IPR035985">
    <property type="entry name" value="Ubiquitin-activating_enz"/>
</dbReference>
<comment type="similarity">
    <text evidence="1">Belongs to the HesA/MoeB/ThiF family.</text>
</comment>
<evidence type="ECO:0000313" key="14">
    <source>
        <dbReference type="EMBL" id="RKF08524.1"/>
    </source>
</evidence>
<dbReference type="GO" id="GO:0005829">
    <property type="term" value="C:cytosol"/>
    <property type="evidence" value="ECO:0007669"/>
    <property type="project" value="TreeGrafter"/>
</dbReference>
<dbReference type="Pfam" id="PF00899">
    <property type="entry name" value="ThiF"/>
    <property type="match status" value="1"/>
</dbReference>
<evidence type="ECO:0000256" key="9">
    <source>
        <dbReference type="ARBA" id="ARBA00073635"/>
    </source>
</evidence>
<evidence type="ECO:0000256" key="1">
    <source>
        <dbReference type="ARBA" id="ARBA00009919"/>
    </source>
</evidence>
<comment type="function">
    <text evidence="6">Catalyzes the adenylation by ATP of the carboxyl group of the C-terminal glycine of sulfur carrier protein MoaD.</text>
</comment>
<dbReference type="EMBL" id="QFWV02000001">
    <property type="protein sequence ID" value="RKF08524.1"/>
    <property type="molecule type" value="Genomic_DNA"/>
</dbReference>
<protein>
    <recommendedName>
        <fullName evidence="9">Molybdopterin-synthase adenylyltransferase</fullName>
        <ecNumber evidence="8">2.7.7.80</ecNumber>
    </recommendedName>
    <alternativeName>
        <fullName evidence="12">MoaD protein adenylase</fullName>
    </alternativeName>
    <alternativeName>
        <fullName evidence="10">Molybdopterin-converting factor subunit 1 adenylase</fullName>
    </alternativeName>
    <alternativeName>
        <fullName evidence="11">Sulfur carrier protein MoaD adenylyltransferase</fullName>
    </alternativeName>
</protein>
<evidence type="ECO:0000256" key="3">
    <source>
        <dbReference type="ARBA" id="ARBA00022741"/>
    </source>
</evidence>
<evidence type="ECO:0000256" key="11">
    <source>
        <dbReference type="ARBA" id="ARBA00075328"/>
    </source>
</evidence>
<dbReference type="RefSeq" id="WP_109766833.1">
    <property type="nucleotide sequence ID" value="NZ_QFWV02000001.1"/>
</dbReference>
<dbReference type="GO" id="GO:0004792">
    <property type="term" value="F:thiosulfate-cyanide sulfurtransferase activity"/>
    <property type="evidence" value="ECO:0007669"/>
    <property type="project" value="TreeGrafter"/>
</dbReference>
<gene>
    <name evidence="14" type="primary">moeB</name>
    <name evidence="14" type="ORF">DEM25_000555</name>
</gene>
<comment type="caution">
    <text evidence="14">The sequence shown here is derived from an EMBL/GenBank/DDBJ whole genome shotgun (WGS) entry which is preliminary data.</text>
</comment>
<keyword evidence="4" id="KW-0067">ATP-binding</keyword>
<dbReference type="GO" id="GO:0061605">
    <property type="term" value="F:molybdopterin-synthase adenylyltransferase activity"/>
    <property type="evidence" value="ECO:0007669"/>
    <property type="project" value="UniProtKB-EC"/>
</dbReference>
<dbReference type="Gene3D" id="3.40.50.720">
    <property type="entry name" value="NAD(P)-binding Rossmann-like Domain"/>
    <property type="match status" value="1"/>
</dbReference>
<dbReference type="FunFam" id="3.40.50.720:FF:000033">
    <property type="entry name" value="Adenylyltransferase and sulfurtransferase MOCS3"/>
    <property type="match status" value="1"/>
</dbReference>
<dbReference type="CDD" id="cd00757">
    <property type="entry name" value="ThiF_MoeB_HesA_family"/>
    <property type="match status" value="1"/>
</dbReference>
<keyword evidence="14" id="KW-0548">Nucleotidyltransferase</keyword>
<dbReference type="InterPro" id="IPR000594">
    <property type="entry name" value="ThiF_NAD_FAD-bd"/>
</dbReference>
<dbReference type="Proteomes" id="UP000246132">
    <property type="component" value="Unassembled WGS sequence"/>
</dbReference>
<dbReference type="EC" id="2.7.7.80" evidence="8"/>
<keyword evidence="2 14" id="KW-0808">Transferase</keyword>
<keyword evidence="15" id="KW-1185">Reference proteome</keyword>
<sequence>MAEPPALDAKQIERYARHIVLPEIGGTGQQRLAGARIAMIGAGGLGSPALTYLAAAGVGTLTVIDDDAVSLSNLQRQTLHMTDAVGQPKAQSAAAQIAAINPHVRVDGRAERLAPDNAESLLSGHDVIMDGSDNFETRRLAADVAERLETPLVTGAIQRFDGSVTVFAPFRNDEDGKRLPRYRDLYPDLPAPGTVPTCAEAGVLGALAGVIGSLMATEAIKLVTGAGEPLFGRLLLYDALSTRFETMRYGRRA</sequence>
<evidence type="ECO:0000256" key="8">
    <source>
        <dbReference type="ARBA" id="ARBA00066884"/>
    </source>
</evidence>
<proteinExistence type="inferred from homology"/>
<dbReference type="InterPro" id="IPR045886">
    <property type="entry name" value="ThiF/MoeB/HesA"/>
</dbReference>
<comment type="catalytic activity">
    <reaction evidence="5">
        <text>[molybdopterin-synthase sulfur-carrier protein]-C-terminal Gly-Gly + ATP + H(+) = [molybdopterin-synthase sulfur-carrier protein]-C-terminal Gly-Gly-AMP + diphosphate</text>
        <dbReference type="Rhea" id="RHEA:43616"/>
        <dbReference type="Rhea" id="RHEA-COMP:12159"/>
        <dbReference type="Rhea" id="RHEA-COMP:12202"/>
        <dbReference type="ChEBI" id="CHEBI:15378"/>
        <dbReference type="ChEBI" id="CHEBI:30616"/>
        <dbReference type="ChEBI" id="CHEBI:33019"/>
        <dbReference type="ChEBI" id="CHEBI:90618"/>
        <dbReference type="ChEBI" id="CHEBI:90778"/>
        <dbReference type="EC" id="2.7.7.80"/>
    </reaction>
</comment>
<dbReference type="AlphaFoldDB" id="A0A3A8APG0"/>
<evidence type="ECO:0000256" key="6">
    <source>
        <dbReference type="ARBA" id="ARBA00055169"/>
    </source>
</evidence>
<dbReference type="NCBIfam" id="NF004281">
    <property type="entry name" value="PRK05690.1"/>
    <property type="match status" value="1"/>
</dbReference>
<comment type="subunit">
    <text evidence="7">Homodimer. Forms a stable heterotetrameric complex of 2 MoeB and 2 MoaD during adenylation of MoaD.</text>
</comment>
<dbReference type="PANTHER" id="PTHR10953:SF102">
    <property type="entry name" value="ADENYLYLTRANSFERASE AND SULFURTRANSFERASE MOCS3"/>
    <property type="match status" value="1"/>
</dbReference>
<reference evidence="14 15" key="1">
    <citation type="journal article" date="2018" name="Int. J. Syst. Bacteriol.">
        <title>Oceaniradius stylonemae gen. nov., sp. nov., isolated from a red alga, Stylonema cornu-cervi.</title>
        <authorList>
            <person name="Jeong S."/>
        </authorList>
    </citation>
    <scope>NUCLEOTIDE SEQUENCE [LARGE SCALE GENOMIC DNA]</scope>
    <source>
        <strain evidence="14 15">StC1</strain>
    </source>
</reference>
<evidence type="ECO:0000256" key="10">
    <source>
        <dbReference type="ARBA" id="ARBA00075110"/>
    </source>
</evidence>
<accession>A0A3A8APG0</accession>
<evidence type="ECO:0000256" key="4">
    <source>
        <dbReference type="ARBA" id="ARBA00022840"/>
    </source>
</evidence>
<evidence type="ECO:0000313" key="15">
    <source>
        <dbReference type="Proteomes" id="UP000246132"/>
    </source>
</evidence>